<gene>
    <name evidence="2" type="ORF">M3D15_02400</name>
</gene>
<dbReference type="Pfam" id="PF13401">
    <property type="entry name" value="AAA_22"/>
    <property type="match status" value="1"/>
</dbReference>
<reference evidence="2 3" key="1">
    <citation type="submission" date="2022-04" db="EMBL/GenBank/DDBJ databases">
        <title>Human microbiome associated bacterial genomes.</title>
        <authorList>
            <person name="Sandstrom S."/>
            <person name="Salamzade R."/>
            <person name="Kalan L.R."/>
        </authorList>
    </citation>
    <scope>NUCLEOTIDE SEQUENCE [LARGE SCALE GENOMIC DNA]</scope>
    <source>
        <strain evidence="3">p3-SID1799</strain>
    </source>
</reference>
<dbReference type="RefSeq" id="WP_260103810.1">
    <property type="nucleotide sequence ID" value="NZ_JALXSQ010000005.1"/>
</dbReference>
<protein>
    <submittedName>
        <fullName evidence="2">ATP-binding protein</fullName>
    </submittedName>
</protein>
<sequence length="410" mass="44121">MDTTPLSPYRPGFGARPLVVAGREQLLRETKHAMVAMTSFNQPHVAPIVLVGPRGMGKTVSLGLIEEQARDHGFATASLSFVASGRNNTQQLATSVAESLEDGLDAERPLMKKLAHYLAGFSIEISTGFVTVTKEFQDGDHRPMGLAETLETATAAHVENGKAGFVLLIDELHTGSPADINMLYMAAQHMIQRSKHPFAIIAAGTPDTPVIIGASGSSFGERSQFLPVSSLDTGAALEALVEPARRVGVSWSPEAIELTLSAAQGNPWRIQQLGDASWRAAEEMDAQLTNGSTITTAMASRAIESVAKSLEQGSFPSRWRNASPAEREYLTAMAQVMGPDYIAQVRDLNALLGKTAQDTSELRRRLINKGLIASPQRGALRFTAPGFDRYLLELHDLTRLSAAEIAALHE</sequence>
<dbReference type="SUPFAM" id="SSF52540">
    <property type="entry name" value="P-loop containing nucleoside triphosphate hydrolases"/>
    <property type="match status" value="1"/>
</dbReference>
<dbReference type="GO" id="GO:0005524">
    <property type="term" value="F:ATP binding"/>
    <property type="evidence" value="ECO:0007669"/>
    <property type="project" value="UniProtKB-KW"/>
</dbReference>
<comment type="caution">
    <text evidence="2">The sequence shown here is derived from an EMBL/GenBank/DDBJ whole genome shotgun (WGS) entry which is preliminary data.</text>
</comment>
<keyword evidence="2" id="KW-0067">ATP-binding</keyword>
<evidence type="ECO:0000313" key="3">
    <source>
        <dbReference type="Proteomes" id="UP001525379"/>
    </source>
</evidence>
<keyword evidence="3" id="KW-1185">Reference proteome</keyword>
<keyword evidence="2" id="KW-0547">Nucleotide-binding</keyword>
<dbReference type="EMBL" id="JALXSQ010000005">
    <property type="protein sequence ID" value="MCT2042195.1"/>
    <property type="molecule type" value="Genomic_DNA"/>
</dbReference>
<dbReference type="Proteomes" id="UP001525379">
    <property type="component" value="Unassembled WGS sequence"/>
</dbReference>
<proteinExistence type="predicted"/>
<name>A0ABT2HVL8_9MICO</name>
<dbReference type="InterPro" id="IPR027417">
    <property type="entry name" value="P-loop_NTPase"/>
</dbReference>
<feature type="domain" description="ORC1/DEAH AAA+ ATPase" evidence="1">
    <location>
        <begin position="48"/>
        <end position="207"/>
    </location>
</feature>
<evidence type="ECO:0000259" key="1">
    <source>
        <dbReference type="Pfam" id="PF13401"/>
    </source>
</evidence>
<organism evidence="2 3">
    <name type="scientific">Pseudoclavibacter albus</name>
    <dbReference type="NCBI Taxonomy" id="272241"/>
    <lineage>
        <taxon>Bacteria</taxon>
        <taxon>Bacillati</taxon>
        <taxon>Actinomycetota</taxon>
        <taxon>Actinomycetes</taxon>
        <taxon>Micrococcales</taxon>
        <taxon>Microbacteriaceae</taxon>
        <taxon>Pseudoclavibacter</taxon>
    </lineage>
</organism>
<accession>A0ABT2HVL8</accession>
<dbReference type="Gene3D" id="3.40.50.300">
    <property type="entry name" value="P-loop containing nucleotide triphosphate hydrolases"/>
    <property type="match status" value="1"/>
</dbReference>
<dbReference type="InterPro" id="IPR049945">
    <property type="entry name" value="AAA_22"/>
</dbReference>
<evidence type="ECO:0000313" key="2">
    <source>
        <dbReference type="EMBL" id="MCT2042195.1"/>
    </source>
</evidence>